<feature type="domain" description="ABC3 transporter permease C-terminal" evidence="7">
    <location>
        <begin position="692"/>
        <end position="794"/>
    </location>
</feature>
<dbReference type="GO" id="GO:0022857">
    <property type="term" value="F:transmembrane transporter activity"/>
    <property type="evidence" value="ECO:0007669"/>
    <property type="project" value="TreeGrafter"/>
</dbReference>
<dbReference type="Pfam" id="PF02687">
    <property type="entry name" value="FtsX"/>
    <property type="match status" value="2"/>
</dbReference>
<evidence type="ECO:0000256" key="6">
    <source>
        <dbReference type="SAM" id="Phobius"/>
    </source>
</evidence>
<organism evidence="9 10">
    <name type="scientific">Duganella callida</name>
    <dbReference type="NCBI Taxonomy" id="2561932"/>
    <lineage>
        <taxon>Bacteria</taxon>
        <taxon>Pseudomonadati</taxon>
        <taxon>Pseudomonadota</taxon>
        <taxon>Betaproteobacteria</taxon>
        <taxon>Burkholderiales</taxon>
        <taxon>Oxalobacteraceae</taxon>
        <taxon>Telluria group</taxon>
        <taxon>Duganella</taxon>
    </lineage>
</organism>
<evidence type="ECO:0000256" key="3">
    <source>
        <dbReference type="ARBA" id="ARBA00022692"/>
    </source>
</evidence>
<dbReference type="AlphaFoldDB" id="A0A4Y9SXW1"/>
<evidence type="ECO:0000259" key="7">
    <source>
        <dbReference type="Pfam" id="PF02687"/>
    </source>
</evidence>
<proteinExistence type="predicted"/>
<feature type="transmembrane region" description="Helical" evidence="6">
    <location>
        <begin position="353"/>
        <end position="371"/>
    </location>
</feature>
<keyword evidence="4 6" id="KW-1133">Transmembrane helix</keyword>
<keyword evidence="5 6" id="KW-0472">Membrane</keyword>
<keyword evidence="2" id="KW-1003">Cell membrane</keyword>
<feature type="transmembrane region" description="Helical" evidence="6">
    <location>
        <begin position="297"/>
        <end position="325"/>
    </location>
</feature>
<evidence type="ECO:0000256" key="2">
    <source>
        <dbReference type="ARBA" id="ARBA00022475"/>
    </source>
</evidence>
<evidence type="ECO:0000256" key="4">
    <source>
        <dbReference type="ARBA" id="ARBA00022989"/>
    </source>
</evidence>
<protein>
    <submittedName>
        <fullName evidence="9">FtsX-like permease family protein</fullName>
    </submittedName>
</protein>
<accession>A0A4Y9SXW1</accession>
<dbReference type="InterPro" id="IPR050250">
    <property type="entry name" value="Macrolide_Exporter_MacB"/>
</dbReference>
<feature type="domain" description="MacB-like periplasmic core" evidence="8">
    <location>
        <begin position="17"/>
        <end position="240"/>
    </location>
</feature>
<feature type="transmembrane region" description="Helical" evidence="6">
    <location>
        <begin position="689"/>
        <end position="713"/>
    </location>
</feature>
<comment type="subcellular location">
    <subcellularLocation>
        <location evidence="1">Cell membrane</location>
        <topology evidence="1">Multi-pass membrane protein</topology>
    </subcellularLocation>
</comment>
<keyword evidence="10" id="KW-1185">Reference proteome</keyword>
<feature type="transmembrane region" description="Helical" evidence="6">
    <location>
        <begin position="391"/>
        <end position="414"/>
    </location>
</feature>
<dbReference type="Proteomes" id="UP000297729">
    <property type="component" value="Unassembled WGS sequence"/>
</dbReference>
<dbReference type="RefSeq" id="WP_135200250.1">
    <property type="nucleotide sequence ID" value="NZ_SPVG01000034.1"/>
</dbReference>
<keyword evidence="3 6" id="KW-0812">Transmembrane</keyword>
<dbReference type="InterPro" id="IPR003838">
    <property type="entry name" value="ABC3_permease_C"/>
</dbReference>
<feature type="transmembrane region" description="Helical" evidence="6">
    <location>
        <begin position="733"/>
        <end position="760"/>
    </location>
</feature>
<feature type="transmembrane region" description="Helical" evidence="6">
    <location>
        <begin position="21"/>
        <end position="42"/>
    </location>
</feature>
<feature type="domain" description="ABC3 transporter permease C-terminal" evidence="7">
    <location>
        <begin position="303"/>
        <end position="417"/>
    </location>
</feature>
<dbReference type="Pfam" id="PF12704">
    <property type="entry name" value="MacB_PCD"/>
    <property type="match status" value="1"/>
</dbReference>
<dbReference type="GO" id="GO:0005886">
    <property type="term" value="C:plasma membrane"/>
    <property type="evidence" value="ECO:0007669"/>
    <property type="project" value="UniProtKB-SubCell"/>
</dbReference>
<gene>
    <name evidence="9" type="ORF">E4L98_03845</name>
</gene>
<reference evidence="9 10" key="1">
    <citation type="submission" date="2019-03" db="EMBL/GenBank/DDBJ databases">
        <title>Draft Genome Sequence of Duganella callidus sp. nov., a Novel Duganella Species Isolated from Cultivated Soil.</title>
        <authorList>
            <person name="Raths R."/>
            <person name="Peta V."/>
            <person name="Bucking H."/>
        </authorList>
    </citation>
    <scope>NUCLEOTIDE SEQUENCE [LARGE SCALE GENOMIC DNA]</scope>
    <source>
        <strain evidence="9 10">DN04</strain>
    </source>
</reference>
<evidence type="ECO:0000313" key="10">
    <source>
        <dbReference type="Proteomes" id="UP000297729"/>
    </source>
</evidence>
<evidence type="ECO:0000313" key="9">
    <source>
        <dbReference type="EMBL" id="TFW29473.1"/>
    </source>
</evidence>
<name>A0A4Y9SXW1_9BURK</name>
<dbReference type="PANTHER" id="PTHR30572:SF18">
    <property type="entry name" value="ABC-TYPE MACROLIDE FAMILY EXPORT SYSTEM PERMEASE COMPONENT 2"/>
    <property type="match status" value="1"/>
</dbReference>
<comment type="caution">
    <text evidence="9">The sequence shown here is derived from an EMBL/GenBank/DDBJ whole genome shotgun (WGS) entry which is preliminary data.</text>
</comment>
<evidence type="ECO:0000256" key="1">
    <source>
        <dbReference type="ARBA" id="ARBA00004651"/>
    </source>
</evidence>
<dbReference type="EMBL" id="SPVG01000034">
    <property type="protein sequence ID" value="TFW29473.1"/>
    <property type="molecule type" value="Genomic_DNA"/>
</dbReference>
<dbReference type="PANTHER" id="PTHR30572">
    <property type="entry name" value="MEMBRANE COMPONENT OF TRANSPORTER-RELATED"/>
    <property type="match status" value="1"/>
</dbReference>
<dbReference type="OrthoDB" id="9770036at2"/>
<evidence type="ECO:0000259" key="8">
    <source>
        <dbReference type="Pfam" id="PF12704"/>
    </source>
</evidence>
<feature type="transmembrane region" description="Helical" evidence="6">
    <location>
        <begin position="439"/>
        <end position="460"/>
    </location>
</feature>
<dbReference type="InterPro" id="IPR025857">
    <property type="entry name" value="MacB_PCD"/>
</dbReference>
<evidence type="ECO:0000256" key="5">
    <source>
        <dbReference type="ARBA" id="ARBA00023136"/>
    </source>
</evidence>
<sequence length="811" mass="87078">MDLRIGWRTLIQEPAYTLASILSLSIGLAASLLLFGFVRYSFSYDAHLPQVDQLYVVTQHYNVDPRRPKYEVGPLFLRTVAINTSGVTGATSYLPLRPELRPLIARVDGRLLTLSGLAVLPGFDTMLGLQALQGNVRAALEHPDSLVVTESGARRLFGSADVLGRALQADGKTVRVGAVVRTPPGNSTISFEMLAGVNSALVEPMIRSEMLTGEQGWMGKLLIRVAPGASLPTIRQALQQAVDRTPSLQHYPPETRALLGERRAIDIGLSPLRDAYFDDAVENSRVALAGPRASRTVVVALGTVALAILALAAINYINLATVRVLRRQREIAMRKVLGADAGRVAGQFLAESLLVALAATALGLMLAWLALPVFAQLVNRELEGLLTPSNIAAALALGASLGAVTALSPIWIALHVHPGQVLAGRPDTESLLAMRWRRALTALQAAVAMCLTGFTIAIAWQTEYAMRASPGFDPAPLLVVGLPEPVKFSDRARGLMTALAARPGVAGVAISEDPVGKLDMAWSRELKRPGGAAAAMDMKSVSAAFFALYRIKPLAGRLFDPRIDREDDAEPVILNAIAARALGFATPQAALGETVLFTGYDDKVIRKRVIGIAPDLRFRTLRAAPVATAYELWTAGVTLSIRVNGDPAPVADAVRKLWPRYFPDHILKLERADAILAANYADDARMVRLLAAASLVAMLIAAFGTYSLSANTVQRRAREIILRKLHGARRTDIGLLILRETGILTLTAAAIGLPIAALLIDRYFASFVEHAPVGYWTLLLALGLSLFSGLVAATRHALIAMRLMPEAVLRV</sequence>
<feature type="transmembrane region" description="Helical" evidence="6">
    <location>
        <begin position="772"/>
        <end position="794"/>
    </location>
</feature>